<dbReference type="Gramene" id="OIT38151">
    <property type="protein sequence ID" value="OIT38151"/>
    <property type="gene ID" value="A4A49_02974"/>
</dbReference>
<dbReference type="Proteomes" id="UP000187609">
    <property type="component" value="Unassembled WGS sequence"/>
</dbReference>
<proteinExistence type="predicted"/>
<feature type="chain" id="PRO_5016269646" evidence="1">
    <location>
        <begin position="31"/>
        <end position="76"/>
    </location>
</feature>
<name>A0A314L8N4_NICAT</name>
<evidence type="ECO:0000313" key="3">
    <source>
        <dbReference type="Proteomes" id="UP000187609"/>
    </source>
</evidence>
<keyword evidence="1" id="KW-0732">Signal</keyword>
<dbReference type="EMBL" id="MJEQ01000230">
    <property type="protein sequence ID" value="OIT38151.1"/>
    <property type="molecule type" value="Genomic_DNA"/>
</dbReference>
<dbReference type="AlphaFoldDB" id="A0A314L8N4"/>
<reference evidence="2" key="1">
    <citation type="submission" date="2016-11" db="EMBL/GenBank/DDBJ databases">
        <title>The genome of Nicotiana attenuata.</title>
        <authorList>
            <person name="Xu S."/>
            <person name="Brockmoeller T."/>
            <person name="Gaquerel E."/>
            <person name="Navarro A."/>
            <person name="Kuhl H."/>
            <person name="Gase K."/>
            <person name="Ling Z."/>
            <person name="Zhou W."/>
            <person name="Kreitzer C."/>
            <person name="Stanke M."/>
            <person name="Tang H."/>
            <person name="Lyons E."/>
            <person name="Pandey P."/>
            <person name="Pandey S.P."/>
            <person name="Timmermann B."/>
            <person name="Baldwin I.T."/>
        </authorList>
    </citation>
    <scope>NUCLEOTIDE SEQUENCE [LARGE SCALE GENOMIC DNA]</scope>
    <source>
        <strain evidence="2">UT</strain>
    </source>
</reference>
<organism evidence="2 3">
    <name type="scientific">Nicotiana attenuata</name>
    <name type="common">Coyote tobacco</name>
    <dbReference type="NCBI Taxonomy" id="49451"/>
    <lineage>
        <taxon>Eukaryota</taxon>
        <taxon>Viridiplantae</taxon>
        <taxon>Streptophyta</taxon>
        <taxon>Embryophyta</taxon>
        <taxon>Tracheophyta</taxon>
        <taxon>Spermatophyta</taxon>
        <taxon>Magnoliopsida</taxon>
        <taxon>eudicotyledons</taxon>
        <taxon>Gunneridae</taxon>
        <taxon>Pentapetalae</taxon>
        <taxon>asterids</taxon>
        <taxon>lamiids</taxon>
        <taxon>Solanales</taxon>
        <taxon>Solanaceae</taxon>
        <taxon>Nicotianoideae</taxon>
        <taxon>Nicotianeae</taxon>
        <taxon>Nicotiana</taxon>
    </lineage>
</organism>
<keyword evidence="3" id="KW-1185">Reference proteome</keyword>
<sequence length="76" mass="8267">MAAMKLNPTIAVVFMMVTLMVLMLAISSYAADGDSCTDHCAISCAFCNGKPQYNVCCINNCCPSFRTSILSNYLRI</sequence>
<evidence type="ECO:0000256" key="1">
    <source>
        <dbReference type="SAM" id="SignalP"/>
    </source>
</evidence>
<gene>
    <name evidence="2" type="ORF">A4A49_02974</name>
</gene>
<dbReference type="SMR" id="A0A314L8N4"/>
<protein>
    <submittedName>
        <fullName evidence="2">Uncharacterized protein</fullName>
    </submittedName>
</protein>
<feature type="signal peptide" evidence="1">
    <location>
        <begin position="1"/>
        <end position="30"/>
    </location>
</feature>
<evidence type="ECO:0000313" key="2">
    <source>
        <dbReference type="EMBL" id="OIT38151.1"/>
    </source>
</evidence>
<accession>A0A314L8N4</accession>
<comment type="caution">
    <text evidence="2">The sequence shown here is derived from an EMBL/GenBank/DDBJ whole genome shotgun (WGS) entry which is preliminary data.</text>
</comment>